<dbReference type="GO" id="GO:0005351">
    <property type="term" value="F:carbohydrate:proton symporter activity"/>
    <property type="evidence" value="ECO:0007669"/>
    <property type="project" value="TreeGrafter"/>
</dbReference>
<feature type="transmembrane region" description="Helical" evidence="9">
    <location>
        <begin position="395"/>
        <end position="417"/>
    </location>
</feature>
<dbReference type="FunFam" id="1.20.1250.20:FF:000134">
    <property type="entry name" value="MFS sugar transporter protein"/>
    <property type="match status" value="1"/>
</dbReference>
<accession>A0A0D2JW68</accession>
<evidence type="ECO:0000256" key="7">
    <source>
        <dbReference type="RuleBase" id="RU003346"/>
    </source>
</evidence>
<dbReference type="Pfam" id="PF00083">
    <property type="entry name" value="Sugar_tr"/>
    <property type="match status" value="1"/>
</dbReference>
<feature type="transmembrane region" description="Helical" evidence="9">
    <location>
        <begin position="48"/>
        <end position="69"/>
    </location>
</feature>
<feature type="transmembrane region" description="Helical" evidence="9">
    <location>
        <begin position="76"/>
        <end position="95"/>
    </location>
</feature>
<evidence type="ECO:0000256" key="1">
    <source>
        <dbReference type="ARBA" id="ARBA00004141"/>
    </source>
</evidence>
<dbReference type="EMBL" id="KN848073">
    <property type="protein sequence ID" value="KIX97752.1"/>
    <property type="molecule type" value="Genomic_DNA"/>
</dbReference>
<protein>
    <recommendedName>
        <fullName evidence="10">Major facilitator superfamily (MFS) profile domain-containing protein</fullName>
    </recommendedName>
</protein>
<feature type="region of interest" description="Disordered" evidence="8">
    <location>
        <begin position="469"/>
        <end position="493"/>
    </location>
</feature>
<dbReference type="GeneID" id="27712276"/>
<dbReference type="InterPro" id="IPR003663">
    <property type="entry name" value="Sugar/inositol_transpt"/>
</dbReference>
<evidence type="ECO:0000256" key="2">
    <source>
        <dbReference type="ARBA" id="ARBA00010992"/>
    </source>
</evidence>
<feature type="transmembrane region" description="Helical" evidence="9">
    <location>
        <begin position="322"/>
        <end position="341"/>
    </location>
</feature>
<keyword evidence="5 9" id="KW-1133">Transmembrane helix</keyword>
<dbReference type="Gene3D" id="1.20.1250.20">
    <property type="entry name" value="MFS general substrate transporter like domains"/>
    <property type="match status" value="1"/>
</dbReference>
<evidence type="ECO:0000256" key="3">
    <source>
        <dbReference type="ARBA" id="ARBA00022448"/>
    </source>
</evidence>
<dbReference type="OrthoDB" id="4158877at2759"/>
<feature type="transmembrane region" description="Helical" evidence="9">
    <location>
        <begin position="353"/>
        <end position="375"/>
    </location>
</feature>
<dbReference type="VEuPathDB" id="FungiDB:Z520_06530"/>
<feature type="transmembrane region" description="Helical" evidence="9">
    <location>
        <begin position="101"/>
        <end position="122"/>
    </location>
</feature>
<dbReference type="AlphaFoldDB" id="A0A0D2JW68"/>
<evidence type="ECO:0000259" key="10">
    <source>
        <dbReference type="PROSITE" id="PS50850"/>
    </source>
</evidence>
<comment type="subcellular location">
    <subcellularLocation>
        <location evidence="1">Membrane</location>
        <topology evidence="1">Multi-pass membrane protein</topology>
    </subcellularLocation>
</comment>
<feature type="transmembrane region" description="Helical" evidence="9">
    <location>
        <begin position="424"/>
        <end position="442"/>
    </location>
</feature>
<dbReference type="GO" id="GO:0016020">
    <property type="term" value="C:membrane"/>
    <property type="evidence" value="ECO:0007669"/>
    <property type="project" value="UniProtKB-SubCell"/>
</dbReference>
<evidence type="ECO:0000313" key="12">
    <source>
        <dbReference type="Proteomes" id="UP000053411"/>
    </source>
</evidence>
<evidence type="ECO:0000256" key="9">
    <source>
        <dbReference type="SAM" id="Phobius"/>
    </source>
</evidence>
<dbReference type="PROSITE" id="PS50850">
    <property type="entry name" value="MFS"/>
    <property type="match status" value="1"/>
</dbReference>
<dbReference type="InterPro" id="IPR005829">
    <property type="entry name" value="Sugar_transporter_CS"/>
</dbReference>
<keyword evidence="6 9" id="KW-0472">Membrane</keyword>
<keyword evidence="4 9" id="KW-0812">Transmembrane</keyword>
<gene>
    <name evidence="11" type="ORF">Z520_06530</name>
</gene>
<dbReference type="InterPro" id="IPR005828">
    <property type="entry name" value="MFS_sugar_transport-like"/>
</dbReference>
<proteinExistence type="inferred from homology"/>
<sequence>MGRFYNWKCAIIASAGSCLYGYDSAIIASTLAQPGFNEYFTPTAKVAGAIGSSYYGGVIVGLLVVRFLADTYSRKYTLLFGGTLGLIGAIFQVAAREIGLFFAGRVLAGVSSGIMLTTVSIYQSEIAPPAVRGRMVAFQNMALCVAGLLASLVGFAGNFATNLSVQWRVPIAIQIVPAVAMISGVFFLPFSPRWLIMKGRNEEAKVVLQRLHDDNSDHMFWEREYLQISAQLALEMEEYRKEPWFHLLTNKSELKRTFLAICAMTSTQTSGATTVQVFQSVFYGGLGFSSRKTLAMAIVFQICLLAGGILNISTIDWFGRKLLFLTGLGVMTVLLAMFAAFSDRFAATGANGIAWGNAGVAMVMIFIFVFGTTYLSTPYAYAAEVLPTKIRSLGLSIALFVGMGITVCFTQTAPIALSKIGWKFDLVFISCNVFFFLIFLVMCPETKGLSLEEINKKFGEVVVVELNEESQDDKGALSTEEKRSVNYESLAQPPILTTPRHYESVDEV</sequence>
<keyword evidence="12" id="KW-1185">Reference proteome</keyword>
<dbReference type="InterPro" id="IPR050360">
    <property type="entry name" value="MFS_Sugar_Transporters"/>
</dbReference>
<dbReference type="PANTHER" id="PTHR48022:SF11">
    <property type="entry name" value="MONOSACCHARIDE TRANSPORTER (HXT8), PUTATIVE (AFU_ORTHOLOGUE AFUA_2G08120)-RELATED"/>
    <property type="match status" value="1"/>
</dbReference>
<organism evidence="11 12">
    <name type="scientific">Fonsecaea multimorphosa CBS 102226</name>
    <dbReference type="NCBI Taxonomy" id="1442371"/>
    <lineage>
        <taxon>Eukaryota</taxon>
        <taxon>Fungi</taxon>
        <taxon>Dikarya</taxon>
        <taxon>Ascomycota</taxon>
        <taxon>Pezizomycotina</taxon>
        <taxon>Eurotiomycetes</taxon>
        <taxon>Chaetothyriomycetidae</taxon>
        <taxon>Chaetothyriales</taxon>
        <taxon>Herpotrichiellaceae</taxon>
        <taxon>Fonsecaea</taxon>
    </lineage>
</organism>
<feature type="domain" description="Major facilitator superfamily (MFS) profile" evidence="10">
    <location>
        <begin position="9"/>
        <end position="447"/>
    </location>
</feature>
<feature type="transmembrane region" description="Helical" evidence="9">
    <location>
        <begin position="143"/>
        <end position="165"/>
    </location>
</feature>
<evidence type="ECO:0000313" key="11">
    <source>
        <dbReference type="EMBL" id="KIX97752.1"/>
    </source>
</evidence>
<dbReference type="InterPro" id="IPR020846">
    <property type="entry name" value="MFS_dom"/>
</dbReference>
<dbReference type="InterPro" id="IPR036259">
    <property type="entry name" value="MFS_trans_sf"/>
</dbReference>
<comment type="similarity">
    <text evidence="2 7">Belongs to the major facilitator superfamily. Sugar transporter (TC 2.A.1.1) family.</text>
</comment>
<dbReference type="Proteomes" id="UP000053411">
    <property type="component" value="Unassembled WGS sequence"/>
</dbReference>
<dbReference type="PANTHER" id="PTHR48022">
    <property type="entry name" value="PLASTIDIC GLUCOSE TRANSPORTER 4"/>
    <property type="match status" value="1"/>
</dbReference>
<feature type="transmembrane region" description="Helical" evidence="9">
    <location>
        <begin position="171"/>
        <end position="190"/>
    </location>
</feature>
<evidence type="ECO:0000256" key="4">
    <source>
        <dbReference type="ARBA" id="ARBA00022692"/>
    </source>
</evidence>
<dbReference type="PROSITE" id="PS00217">
    <property type="entry name" value="SUGAR_TRANSPORT_2"/>
    <property type="match status" value="1"/>
</dbReference>
<name>A0A0D2JW68_9EURO</name>
<dbReference type="SUPFAM" id="SSF103473">
    <property type="entry name" value="MFS general substrate transporter"/>
    <property type="match status" value="1"/>
</dbReference>
<evidence type="ECO:0000256" key="8">
    <source>
        <dbReference type="SAM" id="MobiDB-lite"/>
    </source>
</evidence>
<dbReference type="RefSeq" id="XP_016631875.1">
    <property type="nucleotide sequence ID" value="XM_016777030.1"/>
</dbReference>
<feature type="compositionally biased region" description="Basic and acidic residues" evidence="8">
    <location>
        <begin position="472"/>
        <end position="485"/>
    </location>
</feature>
<keyword evidence="3 7" id="KW-0813">Transport</keyword>
<reference evidence="11 12" key="1">
    <citation type="submission" date="2015-01" db="EMBL/GenBank/DDBJ databases">
        <title>The Genome Sequence of Fonsecaea multimorphosa CBS 102226.</title>
        <authorList>
            <consortium name="The Broad Institute Genomics Platform"/>
            <person name="Cuomo C."/>
            <person name="de Hoog S."/>
            <person name="Gorbushina A."/>
            <person name="Stielow B."/>
            <person name="Teixiera M."/>
            <person name="Abouelleil A."/>
            <person name="Chapman S.B."/>
            <person name="Priest M."/>
            <person name="Young S.K."/>
            <person name="Wortman J."/>
            <person name="Nusbaum C."/>
            <person name="Birren B."/>
        </authorList>
    </citation>
    <scope>NUCLEOTIDE SEQUENCE [LARGE SCALE GENOMIC DNA]</scope>
    <source>
        <strain evidence="11 12">CBS 102226</strain>
    </source>
</reference>
<evidence type="ECO:0000256" key="5">
    <source>
        <dbReference type="ARBA" id="ARBA00022989"/>
    </source>
</evidence>
<feature type="transmembrane region" description="Helical" evidence="9">
    <location>
        <begin position="293"/>
        <end position="310"/>
    </location>
</feature>
<dbReference type="PRINTS" id="PR00171">
    <property type="entry name" value="SUGRTRNSPORT"/>
</dbReference>
<dbReference type="NCBIfam" id="TIGR00879">
    <property type="entry name" value="SP"/>
    <property type="match status" value="1"/>
</dbReference>
<evidence type="ECO:0000256" key="6">
    <source>
        <dbReference type="ARBA" id="ARBA00023136"/>
    </source>
</evidence>